<keyword evidence="3" id="KW-0808">Transferase</keyword>
<dbReference type="PANTHER" id="PTHR13610:SF11">
    <property type="entry name" value="METHYLTRANSFERASE DOMAIN-CONTAINING PROTEIN"/>
    <property type="match status" value="1"/>
</dbReference>
<evidence type="ECO:0008006" key="8">
    <source>
        <dbReference type="Google" id="ProtNLM"/>
    </source>
</evidence>
<proteinExistence type="inferred from homology"/>
<feature type="compositionally biased region" description="Acidic residues" evidence="5">
    <location>
        <begin position="459"/>
        <end position="474"/>
    </location>
</feature>
<reference evidence="6 7" key="1">
    <citation type="submission" date="2024-10" db="EMBL/GenBank/DDBJ databases">
        <title>Updated reference genomes for cyclostephanoid diatoms.</title>
        <authorList>
            <person name="Roberts W.R."/>
            <person name="Alverson A.J."/>
        </authorList>
    </citation>
    <scope>NUCLEOTIDE SEQUENCE [LARGE SCALE GENOMIC DNA]</scope>
    <source>
        <strain evidence="6 7">AJA276-08</strain>
    </source>
</reference>
<feature type="region of interest" description="Disordered" evidence="5">
    <location>
        <begin position="263"/>
        <end position="297"/>
    </location>
</feature>
<feature type="compositionally biased region" description="Basic and acidic residues" evidence="5">
    <location>
        <begin position="387"/>
        <end position="408"/>
    </location>
</feature>
<evidence type="ECO:0000313" key="7">
    <source>
        <dbReference type="Proteomes" id="UP001530315"/>
    </source>
</evidence>
<evidence type="ECO:0000256" key="3">
    <source>
        <dbReference type="ARBA" id="ARBA00022679"/>
    </source>
</evidence>
<evidence type="ECO:0000256" key="1">
    <source>
        <dbReference type="ARBA" id="ARBA00010633"/>
    </source>
</evidence>
<dbReference type="SUPFAM" id="SSF53335">
    <property type="entry name" value="S-adenosyl-L-methionine-dependent methyltransferases"/>
    <property type="match status" value="1"/>
</dbReference>
<dbReference type="EMBL" id="JALLAZ020001185">
    <property type="protein sequence ID" value="KAL3779067.1"/>
    <property type="molecule type" value="Genomic_DNA"/>
</dbReference>
<feature type="compositionally biased region" description="Low complexity" evidence="5">
    <location>
        <begin position="21"/>
        <end position="41"/>
    </location>
</feature>
<keyword evidence="2" id="KW-0489">Methyltransferase</keyword>
<dbReference type="CDD" id="cd02440">
    <property type="entry name" value="AdoMet_MTases"/>
    <property type="match status" value="1"/>
</dbReference>
<dbReference type="InterPro" id="IPR026170">
    <property type="entry name" value="FAM173A/B"/>
</dbReference>
<keyword evidence="7" id="KW-1185">Reference proteome</keyword>
<evidence type="ECO:0000313" key="6">
    <source>
        <dbReference type="EMBL" id="KAL3779067.1"/>
    </source>
</evidence>
<sequence>MTSSRLALLAALRIPPPPSVPGRASSSSSSSLLRAAATARSESLRRPPPKPILSRRPSSSSWSGGGATVPPLDATVPSSQSSTRRRRRRDVVGGIPPRGAVVGVEATANDDRRRDDDGSDDVPPPSSAGFAPRDPITGQPLDVTSYLALATLSPWVPCPDAVVRRVLEVANVGPNDVHVDLGCGDGRLCFAAMDPPFVAKESYGVDVDPNVLAMCREREGRRFVPDLGGGGGGGDDGRRRGPDFLLADLVKVVDEENARYQRRLSSLSSSSKRDDNDDDATSRGRAPTAAEDEVARRMSRTTVVTAYLVDDALRRLRPYLASVPGGRDDVRVVTVGYEIGGGWEANWAEGVLGLTIFRNDMGSVSNEPIEWSIGKEEEEAEEEDGEREGGGGVDDRDRRVDRADHLDYDDGSSEVEEYLERKRARDAKELDVGLRIHHDEALNEFAGARRSRRGAGGGLEEEEEEEGWDFDETEDPAALMEEARRSIGETRADGVRVGIGSVDFDGMGRRGQGKGGDDSKAPPTFFLLIGRISHFDSPSSSRHGNHGCDLISVVGLR</sequence>
<dbReference type="AlphaFoldDB" id="A0ABD3NTC3"/>
<organism evidence="6 7">
    <name type="scientific">Stephanodiscus triporus</name>
    <dbReference type="NCBI Taxonomy" id="2934178"/>
    <lineage>
        <taxon>Eukaryota</taxon>
        <taxon>Sar</taxon>
        <taxon>Stramenopiles</taxon>
        <taxon>Ochrophyta</taxon>
        <taxon>Bacillariophyta</taxon>
        <taxon>Coscinodiscophyceae</taxon>
        <taxon>Thalassiosirophycidae</taxon>
        <taxon>Stephanodiscales</taxon>
        <taxon>Stephanodiscaceae</taxon>
        <taxon>Stephanodiscus</taxon>
    </lineage>
</organism>
<comment type="similarity">
    <text evidence="1">Belongs to the ANT/ATPSC lysine N-methyltransferase family.</text>
</comment>
<evidence type="ECO:0000256" key="5">
    <source>
        <dbReference type="SAM" id="MobiDB-lite"/>
    </source>
</evidence>
<feature type="compositionally biased region" description="Acidic residues" evidence="5">
    <location>
        <begin position="376"/>
        <end position="386"/>
    </location>
</feature>
<feature type="region of interest" description="Disordered" evidence="5">
    <location>
        <begin position="366"/>
        <end position="417"/>
    </location>
</feature>
<comment type="caution">
    <text evidence="6">The sequence shown here is derived from an EMBL/GenBank/DDBJ whole genome shotgun (WGS) entry which is preliminary data.</text>
</comment>
<dbReference type="PANTHER" id="PTHR13610">
    <property type="entry name" value="METHYLTRANSFERASE DOMAIN-CONTAINING PROTEIN"/>
    <property type="match status" value="1"/>
</dbReference>
<gene>
    <name evidence="6" type="ORF">ACHAW5_005672</name>
</gene>
<feature type="region of interest" description="Disordered" evidence="5">
    <location>
        <begin position="449"/>
        <end position="474"/>
    </location>
</feature>
<dbReference type="Gene3D" id="3.40.50.150">
    <property type="entry name" value="Vaccinia Virus protein VP39"/>
    <property type="match status" value="1"/>
</dbReference>
<evidence type="ECO:0000256" key="4">
    <source>
        <dbReference type="ARBA" id="ARBA00022691"/>
    </source>
</evidence>
<dbReference type="Proteomes" id="UP001530315">
    <property type="component" value="Unassembled WGS sequence"/>
</dbReference>
<evidence type="ECO:0000256" key="2">
    <source>
        <dbReference type="ARBA" id="ARBA00022603"/>
    </source>
</evidence>
<feature type="compositionally biased region" description="Low complexity" evidence="5">
    <location>
        <begin position="52"/>
        <end position="62"/>
    </location>
</feature>
<name>A0ABD3NTC3_9STRA</name>
<protein>
    <recommendedName>
        <fullName evidence="8">Methyltransferase domain-containing protein</fullName>
    </recommendedName>
</protein>
<feature type="region of interest" description="Disordered" evidence="5">
    <location>
        <begin position="502"/>
        <end position="521"/>
    </location>
</feature>
<feature type="region of interest" description="Disordered" evidence="5">
    <location>
        <begin position="13"/>
        <end position="137"/>
    </location>
</feature>
<dbReference type="GO" id="GO:0016279">
    <property type="term" value="F:protein-lysine N-methyltransferase activity"/>
    <property type="evidence" value="ECO:0007669"/>
    <property type="project" value="UniProtKB-ARBA"/>
</dbReference>
<dbReference type="InterPro" id="IPR029063">
    <property type="entry name" value="SAM-dependent_MTases_sf"/>
</dbReference>
<keyword evidence="4" id="KW-0949">S-adenosyl-L-methionine</keyword>
<accession>A0ABD3NTC3</accession>
<dbReference type="GO" id="GO:0032259">
    <property type="term" value="P:methylation"/>
    <property type="evidence" value="ECO:0007669"/>
    <property type="project" value="UniProtKB-KW"/>
</dbReference>